<comment type="caution">
    <text evidence="9">The sequence shown here is derived from an EMBL/GenBank/DDBJ whole genome shotgun (WGS) entry which is preliminary data.</text>
</comment>
<dbReference type="Pfam" id="PF01925">
    <property type="entry name" value="TauE"/>
    <property type="match status" value="1"/>
</dbReference>
<dbReference type="InterPro" id="IPR002781">
    <property type="entry name" value="TM_pro_TauE-like"/>
</dbReference>
<comment type="subcellular location">
    <subcellularLocation>
        <location evidence="1 8">Cell membrane</location>
        <topology evidence="1 8">Multi-pass membrane protein</topology>
    </subcellularLocation>
</comment>
<dbReference type="EMBL" id="JAEKJR010000001">
    <property type="protein sequence ID" value="MBN8429427.1"/>
    <property type="molecule type" value="Genomic_DNA"/>
</dbReference>
<protein>
    <recommendedName>
        <fullName evidence="8">Probable membrane transporter protein</fullName>
    </recommendedName>
</protein>
<gene>
    <name evidence="9" type="ORF">JF535_01060</name>
</gene>
<feature type="transmembrane region" description="Helical" evidence="8">
    <location>
        <begin position="195"/>
        <end position="212"/>
    </location>
</feature>
<name>A0ABS3E299_9GAMM</name>
<keyword evidence="6 8" id="KW-1133">Transmembrane helix</keyword>
<dbReference type="PANTHER" id="PTHR30269">
    <property type="entry name" value="TRANSMEMBRANE PROTEIN YFCA"/>
    <property type="match status" value="1"/>
</dbReference>
<dbReference type="RefSeq" id="WP_206998075.1">
    <property type="nucleotide sequence ID" value="NZ_JAEKJR010000001.1"/>
</dbReference>
<evidence type="ECO:0000256" key="5">
    <source>
        <dbReference type="ARBA" id="ARBA00022692"/>
    </source>
</evidence>
<reference evidence="9 10" key="1">
    <citation type="submission" date="2020-12" db="EMBL/GenBank/DDBJ databases">
        <title>Oil enriched cultivation method for isolating marine PHA-producing bacteria.</title>
        <authorList>
            <person name="Zheng W."/>
            <person name="Yu S."/>
            <person name="Huang Y."/>
        </authorList>
    </citation>
    <scope>NUCLEOTIDE SEQUENCE [LARGE SCALE GENOMIC DNA]</scope>
    <source>
        <strain evidence="9 10">SN0-2</strain>
    </source>
</reference>
<feature type="transmembrane region" description="Helical" evidence="8">
    <location>
        <begin position="102"/>
        <end position="120"/>
    </location>
</feature>
<keyword evidence="7 8" id="KW-0472">Membrane</keyword>
<evidence type="ECO:0000256" key="4">
    <source>
        <dbReference type="ARBA" id="ARBA00022475"/>
    </source>
</evidence>
<evidence type="ECO:0000313" key="10">
    <source>
        <dbReference type="Proteomes" id="UP000664293"/>
    </source>
</evidence>
<proteinExistence type="inferred from homology"/>
<dbReference type="PANTHER" id="PTHR30269:SF37">
    <property type="entry name" value="MEMBRANE TRANSPORTER PROTEIN"/>
    <property type="match status" value="1"/>
</dbReference>
<evidence type="ECO:0000256" key="6">
    <source>
        <dbReference type="ARBA" id="ARBA00022989"/>
    </source>
</evidence>
<organism evidence="9 10">
    <name type="scientific">Microbulbifer salipaludis</name>
    <dbReference type="NCBI Taxonomy" id="187980"/>
    <lineage>
        <taxon>Bacteria</taxon>
        <taxon>Pseudomonadati</taxon>
        <taxon>Pseudomonadota</taxon>
        <taxon>Gammaproteobacteria</taxon>
        <taxon>Cellvibrionales</taxon>
        <taxon>Microbulbiferaceae</taxon>
        <taxon>Microbulbifer</taxon>
    </lineage>
</organism>
<keyword evidence="5 8" id="KW-0812">Transmembrane</keyword>
<keyword evidence="4 8" id="KW-1003">Cell membrane</keyword>
<feature type="transmembrane region" description="Helical" evidence="8">
    <location>
        <begin position="80"/>
        <end position="96"/>
    </location>
</feature>
<evidence type="ECO:0000256" key="3">
    <source>
        <dbReference type="ARBA" id="ARBA00022448"/>
    </source>
</evidence>
<feature type="transmembrane region" description="Helical" evidence="8">
    <location>
        <begin position="132"/>
        <end position="152"/>
    </location>
</feature>
<evidence type="ECO:0000256" key="2">
    <source>
        <dbReference type="ARBA" id="ARBA00009142"/>
    </source>
</evidence>
<evidence type="ECO:0000313" key="9">
    <source>
        <dbReference type="EMBL" id="MBN8429427.1"/>
    </source>
</evidence>
<sequence>MTVISSSPLFWGLALLGVVLTGISKSGFAGGAGVVAVPLLALVLPVETAVALMLPILLIMDGRTIAYYWQHRNAQELKKLLPAAVLGIALGGWLLAWVSPFALTLSLGVLSLLFAFWQKLAPLAARLPGSAWLWGSTAGLTSTLIHAGGPPLNMYLIGRGLPKLTWLATAGVVFGVMNLVKLVPYTLAGLWSRELLVTALVLSPVAYLGVYLGYRVQRLLDERAFLRICRWLLALSGGALLFKALA</sequence>
<keyword evidence="10" id="KW-1185">Reference proteome</keyword>
<keyword evidence="3" id="KW-0813">Transport</keyword>
<feature type="transmembrane region" description="Helical" evidence="8">
    <location>
        <begin position="39"/>
        <end position="59"/>
    </location>
</feature>
<dbReference type="InterPro" id="IPR052017">
    <property type="entry name" value="TSUP"/>
</dbReference>
<comment type="similarity">
    <text evidence="2 8">Belongs to the 4-toluene sulfonate uptake permease (TSUP) (TC 2.A.102) family.</text>
</comment>
<accession>A0ABS3E299</accession>
<feature type="transmembrane region" description="Helical" evidence="8">
    <location>
        <begin position="164"/>
        <end position="183"/>
    </location>
</feature>
<evidence type="ECO:0000256" key="7">
    <source>
        <dbReference type="ARBA" id="ARBA00023136"/>
    </source>
</evidence>
<evidence type="ECO:0000256" key="1">
    <source>
        <dbReference type="ARBA" id="ARBA00004651"/>
    </source>
</evidence>
<dbReference type="Proteomes" id="UP000664293">
    <property type="component" value="Unassembled WGS sequence"/>
</dbReference>
<evidence type="ECO:0000256" key="8">
    <source>
        <dbReference type="RuleBase" id="RU363041"/>
    </source>
</evidence>